<dbReference type="STRING" id="871325.SAMN05444349_1065"/>
<keyword evidence="2" id="KW-1185">Reference proteome</keyword>
<dbReference type="Proteomes" id="UP000184436">
    <property type="component" value="Unassembled WGS sequence"/>
</dbReference>
<proteinExistence type="predicted"/>
<sequence>MHLMTSIKQVLSAKEVQHQLGMEQYPSVWLVMMKLRDIMGKREKIYQLSGDIELDEAFFPTRMNDAEKEETLKRDAGSQR</sequence>
<organism evidence="1 2">
    <name type="scientific">Bacteroides faecichinchillae</name>
    <dbReference type="NCBI Taxonomy" id="871325"/>
    <lineage>
        <taxon>Bacteria</taxon>
        <taxon>Pseudomonadati</taxon>
        <taxon>Bacteroidota</taxon>
        <taxon>Bacteroidia</taxon>
        <taxon>Bacteroidales</taxon>
        <taxon>Bacteroidaceae</taxon>
        <taxon>Bacteroides</taxon>
    </lineage>
</organism>
<evidence type="ECO:0000313" key="1">
    <source>
        <dbReference type="EMBL" id="SHE77202.1"/>
    </source>
</evidence>
<protein>
    <recommendedName>
        <fullName evidence="3">Transposase IS66 family protein</fullName>
    </recommendedName>
</protein>
<dbReference type="EMBL" id="FQVD01000006">
    <property type="protein sequence ID" value="SHE77202.1"/>
    <property type="molecule type" value="Genomic_DNA"/>
</dbReference>
<name>A0A1M4W897_9BACE</name>
<evidence type="ECO:0000313" key="2">
    <source>
        <dbReference type="Proteomes" id="UP000184436"/>
    </source>
</evidence>
<gene>
    <name evidence="1" type="ORF">SAMN05444349_1065</name>
</gene>
<dbReference type="AlphaFoldDB" id="A0A1M4W897"/>
<accession>A0A1M4W897</accession>
<reference evidence="1 2" key="1">
    <citation type="submission" date="2016-11" db="EMBL/GenBank/DDBJ databases">
        <authorList>
            <person name="Jaros S."/>
            <person name="Januszkiewicz K."/>
            <person name="Wedrychowicz H."/>
        </authorList>
    </citation>
    <scope>NUCLEOTIDE SEQUENCE [LARGE SCALE GENOMIC DNA]</scope>
    <source>
        <strain evidence="1 2">DSM 26883</strain>
    </source>
</reference>
<evidence type="ECO:0008006" key="3">
    <source>
        <dbReference type="Google" id="ProtNLM"/>
    </source>
</evidence>